<dbReference type="Pfam" id="PF07044">
    <property type="entry name" value="DUF1329"/>
    <property type="match status" value="1"/>
</dbReference>
<dbReference type="AlphaFoldDB" id="A0A2S5TB22"/>
<proteinExistence type="predicted"/>
<dbReference type="Gene3D" id="2.50.20.10">
    <property type="entry name" value="Lipoprotein localisation LolA/LolB/LppX"/>
    <property type="match status" value="1"/>
</dbReference>
<dbReference type="OrthoDB" id="6751304at2"/>
<keyword evidence="3" id="KW-1185">Reference proteome</keyword>
<comment type="caution">
    <text evidence="2">The sequence shown here is derived from an EMBL/GenBank/DDBJ whole genome shotgun (WGS) entry which is preliminary data.</text>
</comment>
<accession>A0A2S5TB22</accession>
<dbReference type="EMBL" id="PSNW01000016">
    <property type="protein sequence ID" value="PPE72057.1"/>
    <property type="molecule type" value="Genomic_DNA"/>
</dbReference>
<dbReference type="Proteomes" id="UP000238220">
    <property type="component" value="Unassembled WGS sequence"/>
</dbReference>
<feature type="signal peptide" evidence="1">
    <location>
        <begin position="1"/>
        <end position="20"/>
    </location>
</feature>
<keyword evidence="1" id="KW-0732">Signal</keyword>
<dbReference type="CDD" id="cd16329">
    <property type="entry name" value="LolA_like"/>
    <property type="match status" value="1"/>
</dbReference>
<organism evidence="2 3">
    <name type="scientific">Solimonas fluminis</name>
    <dbReference type="NCBI Taxonomy" id="2086571"/>
    <lineage>
        <taxon>Bacteria</taxon>
        <taxon>Pseudomonadati</taxon>
        <taxon>Pseudomonadota</taxon>
        <taxon>Gammaproteobacteria</taxon>
        <taxon>Nevskiales</taxon>
        <taxon>Nevskiaceae</taxon>
        <taxon>Solimonas</taxon>
    </lineage>
</organism>
<feature type="chain" id="PRO_5015465748" evidence="1">
    <location>
        <begin position="21"/>
        <end position="451"/>
    </location>
</feature>
<dbReference type="RefSeq" id="WP_104232213.1">
    <property type="nucleotide sequence ID" value="NZ_PSNW01000016.1"/>
</dbReference>
<protein>
    <submittedName>
        <fullName evidence="2">DUF1329 domain-containing protein</fullName>
    </submittedName>
</protein>
<sequence length="451" mass="50537">MTTFLRLLLLLLAAPLAALAKVPPEMAAELDGPRLTCMGAERAGSPGGVAPYTGKYLGSWPGMKQPHGYEPGPYADEKPLLTITAQNLAQHAARLTQGQQELLKKYPQAYRMLVYPSHRDFRLDDEACAVAKKNAAVAEVVHEGKGVSGFGGAVPFPVPQNGLEGIWNIALARRAWSESVTAHSATVYANGGITWGKSRFVDMYPYGDSRKSMSLQEKVAAYFYITYLLPERDKGNTSVGFSPLDFSTGSLQAWAYSPGTRRVRQAPEVGFDYPVPPAGMHTSDEDTLWNGSPERYEWKLAGKKELYVPYHNFRVNDPALKLKDLVKPSTLNPDYVRYELHRVWVVEGRLRAGLRHVYGRRVIYADEDTWLPLWADHYGSRGEFWRTSFVNWFYSQESSTFHRGVTVYHDLNSGAYEATYLVNEAGKGWWRLNQKFPLSMFTPEAAARSGH</sequence>
<evidence type="ECO:0000256" key="1">
    <source>
        <dbReference type="SAM" id="SignalP"/>
    </source>
</evidence>
<dbReference type="InterPro" id="IPR010752">
    <property type="entry name" value="DUF1329"/>
</dbReference>
<gene>
    <name evidence="2" type="ORF">C3942_20390</name>
</gene>
<name>A0A2S5TB22_9GAMM</name>
<evidence type="ECO:0000313" key="3">
    <source>
        <dbReference type="Proteomes" id="UP000238220"/>
    </source>
</evidence>
<evidence type="ECO:0000313" key="2">
    <source>
        <dbReference type="EMBL" id="PPE72057.1"/>
    </source>
</evidence>
<reference evidence="2 3" key="1">
    <citation type="submission" date="2018-02" db="EMBL/GenBank/DDBJ databases">
        <title>Genome sequencing of Solimonas sp. HR-BB.</title>
        <authorList>
            <person name="Lee Y."/>
            <person name="Jeon C.O."/>
        </authorList>
    </citation>
    <scope>NUCLEOTIDE SEQUENCE [LARGE SCALE GENOMIC DNA]</scope>
    <source>
        <strain evidence="2 3">HR-BB</strain>
    </source>
</reference>